<name>A0A097EX92_9CAUD</name>
<dbReference type="GeneID" id="22111183"/>
<keyword evidence="2" id="KW-1185">Reference proteome</keyword>
<dbReference type="Proteomes" id="UP000029889">
    <property type="component" value="Segment"/>
</dbReference>
<evidence type="ECO:0000313" key="2">
    <source>
        <dbReference type="Proteomes" id="UP000029889"/>
    </source>
</evidence>
<protein>
    <submittedName>
        <fullName evidence="1">Uncharacterized protein</fullName>
    </submittedName>
</protein>
<dbReference type="RefSeq" id="YP_009101730.1">
    <property type="nucleotide sequence ID" value="NC_025447.1"/>
</dbReference>
<sequence>MFWNLLCLFGRTLVLAIIHTPGIRNYVSYEFKKDYHNGTEVRATKMCKDFNVSVPPFKKYEDE</sequence>
<organism evidence="1 2">
    <name type="scientific">Escherichia phage 121Q</name>
    <dbReference type="NCBI Taxonomy" id="1555202"/>
    <lineage>
        <taxon>Viruses</taxon>
        <taxon>Duplodnaviria</taxon>
        <taxon>Heunggongvirae</taxon>
        <taxon>Uroviricota</taxon>
        <taxon>Caudoviricetes</taxon>
        <taxon>Asteriusvirus</taxon>
        <taxon>Asteriusvirus av121Q</taxon>
    </lineage>
</organism>
<reference evidence="1 2" key="1">
    <citation type="submission" date="2014-09" db="EMBL/GenBank/DDBJ databases">
        <authorList>
            <person name="Lapin J.S."/>
            <person name="Pope W.H."/>
            <person name="Hua J."/>
            <person name="Ford M.E."/>
            <person name="Conway J.F."/>
            <person name="Hatfull G.F."/>
            <person name="Hendrix R.W."/>
        </authorList>
    </citation>
    <scope>NUCLEOTIDE SEQUENCE [LARGE SCALE GENOMIC DNA]</scope>
</reference>
<dbReference type="EMBL" id="KM507819">
    <property type="protein sequence ID" value="AIT14033.1"/>
    <property type="molecule type" value="Genomic_DNA"/>
</dbReference>
<proteinExistence type="predicted"/>
<accession>A0A097EX92</accession>
<evidence type="ECO:0000313" key="1">
    <source>
        <dbReference type="EMBL" id="AIT14033.1"/>
    </source>
</evidence>
<dbReference type="KEGG" id="vg:22111183"/>
<gene>
    <name evidence="1" type="primary">143</name>
    <name evidence="1" type="ORF">PBI_121Q_143</name>
</gene>